<dbReference type="HOGENOM" id="CLU_1578409_0_0_1"/>
<protein>
    <submittedName>
        <fullName evidence="1">Uncharacterized protein</fullName>
    </submittedName>
</protein>
<reference evidence="2" key="1">
    <citation type="journal article" date="2012" name="Nat. Genet.">
        <title>Lifestyle transitions in plant pathogenic Colletotrichum fungi deciphered by genome and transcriptome analyses.</title>
        <authorList>
            <person name="O'Connell R.J."/>
            <person name="Thon M.R."/>
            <person name="Hacquard S."/>
            <person name="Amyotte S.G."/>
            <person name="Kleemann J."/>
            <person name="Torres M.F."/>
            <person name="Damm U."/>
            <person name="Buiate E.A."/>
            <person name="Epstein L."/>
            <person name="Alkan N."/>
            <person name="Altmueller J."/>
            <person name="Alvarado-Balderrama L."/>
            <person name="Bauser C.A."/>
            <person name="Becker C."/>
            <person name="Birren B.W."/>
            <person name="Chen Z."/>
            <person name="Choi J."/>
            <person name="Crouch J.A."/>
            <person name="Duvick J.P."/>
            <person name="Farman M.A."/>
            <person name="Gan P."/>
            <person name="Heiman D."/>
            <person name="Henrissat B."/>
            <person name="Howard R.J."/>
            <person name="Kabbage M."/>
            <person name="Koch C."/>
            <person name="Kracher B."/>
            <person name="Kubo Y."/>
            <person name="Law A.D."/>
            <person name="Lebrun M.-H."/>
            <person name="Lee Y.-H."/>
            <person name="Miyara I."/>
            <person name="Moore N."/>
            <person name="Neumann U."/>
            <person name="Nordstroem K."/>
            <person name="Panaccione D.G."/>
            <person name="Panstruga R."/>
            <person name="Place M."/>
            <person name="Proctor R.H."/>
            <person name="Prusky D."/>
            <person name="Rech G."/>
            <person name="Reinhardt R."/>
            <person name="Rollins J.A."/>
            <person name="Rounsley S."/>
            <person name="Schardl C.L."/>
            <person name="Schwartz D.C."/>
            <person name="Shenoy N."/>
            <person name="Shirasu K."/>
            <person name="Sikhakolli U.R."/>
            <person name="Stueber K."/>
            <person name="Sukno S.A."/>
            <person name="Sweigard J.A."/>
            <person name="Takano Y."/>
            <person name="Takahara H."/>
            <person name="Trail F."/>
            <person name="van der Does H.C."/>
            <person name="Voll L.M."/>
            <person name="Will I."/>
            <person name="Young S."/>
            <person name="Zeng Q."/>
            <person name="Zhang J."/>
            <person name="Zhou S."/>
            <person name="Dickman M.B."/>
            <person name="Schulze-Lefert P."/>
            <person name="Ver Loren van Themaat E."/>
            <person name="Ma L.-J."/>
            <person name="Vaillancourt L.J."/>
        </authorList>
    </citation>
    <scope>NUCLEOTIDE SEQUENCE [LARGE SCALE GENOMIC DNA]</scope>
    <source>
        <strain evidence="2">IMI 349063</strain>
    </source>
</reference>
<evidence type="ECO:0000313" key="1">
    <source>
        <dbReference type="EMBL" id="CCF39667.1"/>
    </source>
</evidence>
<dbReference type="Proteomes" id="UP000007174">
    <property type="component" value="Unassembled WGS sequence"/>
</dbReference>
<proteinExistence type="predicted"/>
<sequence>MRVGGCLSKQMTCLGRIVKALKITMLNPHSAWEITRRPPPTSILEAASTRLESDCSPHIFANLHHLAMARLTRHLCILGGLSSPFSPPTQPASLVIGLISSYVWVFSFVSNRQLVSARCQDGFSPGPCSVRSFHFGTGPLMNPFLNTRVKGNPKGFWPLTKGVLDALGI</sequence>
<gene>
    <name evidence="1" type="ORF">CH063_02177</name>
</gene>
<dbReference type="EMBL" id="CACQ02003624">
    <property type="protein sequence ID" value="CCF39667.1"/>
    <property type="molecule type" value="Genomic_DNA"/>
</dbReference>
<name>H1VHG4_COLHI</name>
<dbReference type="AlphaFoldDB" id="H1VHG4"/>
<organism evidence="1 2">
    <name type="scientific">Colletotrichum higginsianum (strain IMI 349063)</name>
    <name type="common">Crucifer anthracnose fungus</name>
    <dbReference type="NCBI Taxonomy" id="759273"/>
    <lineage>
        <taxon>Eukaryota</taxon>
        <taxon>Fungi</taxon>
        <taxon>Dikarya</taxon>
        <taxon>Ascomycota</taxon>
        <taxon>Pezizomycotina</taxon>
        <taxon>Sordariomycetes</taxon>
        <taxon>Hypocreomycetidae</taxon>
        <taxon>Glomerellales</taxon>
        <taxon>Glomerellaceae</taxon>
        <taxon>Colletotrichum</taxon>
        <taxon>Colletotrichum destructivum species complex</taxon>
    </lineage>
</organism>
<evidence type="ECO:0000313" key="2">
    <source>
        <dbReference type="Proteomes" id="UP000007174"/>
    </source>
</evidence>
<accession>H1VHG4</accession>